<gene>
    <name evidence="1" type="ORF">NUTIK01_32830</name>
</gene>
<dbReference type="InterPro" id="IPR036390">
    <property type="entry name" value="WH_DNA-bd_sf"/>
</dbReference>
<organism evidence="1 2">
    <name type="scientific">Novosphingobium pituita</name>
    <dbReference type="NCBI Taxonomy" id="3056842"/>
    <lineage>
        <taxon>Bacteria</taxon>
        <taxon>Pseudomonadati</taxon>
        <taxon>Pseudomonadota</taxon>
        <taxon>Alphaproteobacteria</taxon>
        <taxon>Sphingomonadales</taxon>
        <taxon>Sphingomonadaceae</taxon>
        <taxon>Novosphingobium</taxon>
    </lineage>
</organism>
<dbReference type="RefSeq" id="WP_317976229.1">
    <property type="nucleotide sequence ID" value="NZ_BTFW01000002.1"/>
</dbReference>
<name>A0ABQ6PCA6_9SPHN</name>
<reference evidence="1 2" key="1">
    <citation type="submission" date="2023-06" db="EMBL/GenBank/DDBJ databases">
        <title>Draft genome sequence of Novosphingobium sp. strain IK01.</title>
        <authorList>
            <person name="Hatamoto M."/>
            <person name="Ikarashi T."/>
            <person name="Yamaguchi T."/>
        </authorList>
    </citation>
    <scope>NUCLEOTIDE SEQUENCE [LARGE SCALE GENOMIC DNA]</scope>
    <source>
        <strain evidence="1 2">IK01</strain>
    </source>
</reference>
<evidence type="ECO:0000313" key="1">
    <source>
        <dbReference type="EMBL" id="GMM62506.1"/>
    </source>
</evidence>
<accession>A0ABQ6PCA6</accession>
<evidence type="ECO:0008006" key="3">
    <source>
        <dbReference type="Google" id="ProtNLM"/>
    </source>
</evidence>
<sequence length="339" mass="37929">MELTLQSPARPAGSVIEALQAEGVSYDDIRMGLDLQEVQRKAGVPVLPLRVICGLDAPQRRNNQIGNARVLAGTPKPRGRKGGLHITRNEVWANSVRTGSDEEAEFASPLTQRMRARLVIAGKRVLKLGRKLACEARAGERALTDREMKLVCYTPSCQQILIELLDNEKFRKGWCIPAYETIMGWTGLSRSTIYRSLRTLADIGMIEWIRRFIYTQDKDVGARSTQTSNLYRFRLPDWLEKLVGLHTPLPADEEDRRSQAAEEHAAMLATLPAAERRRALPADEVDRARLVAAGLRVDLRLAAERKARECHDGLPPLIKDYIYKNGKSGIGLVGRYALP</sequence>
<protein>
    <recommendedName>
        <fullName evidence="3">Helix-turn-helix domain-containing protein</fullName>
    </recommendedName>
</protein>
<dbReference type="EMBL" id="BTFW01000002">
    <property type="protein sequence ID" value="GMM62506.1"/>
    <property type="molecule type" value="Genomic_DNA"/>
</dbReference>
<dbReference type="SUPFAM" id="SSF46785">
    <property type="entry name" value="Winged helix' DNA-binding domain"/>
    <property type="match status" value="1"/>
</dbReference>
<keyword evidence="2" id="KW-1185">Reference proteome</keyword>
<evidence type="ECO:0000313" key="2">
    <source>
        <dbReference type="Proteomes" id="UP001187221"/>
    </source>
</evidence>
<dbReference type="Proteomes" id="UP001187221">
    <property type="component" value="Unassembled WGS sequence"/>
</dbReference>
<proteinExistence type="predicted"/>
<comment type="caution">
    <text evidence="1">The sequence shown here is derived from an EMBL/GenBank/DDBJ whole genome shotgun (WGS) entry which is preliminary data.</text>
</comment>